<protein>
    <submittedName>
        <fullName evidence="2">Uncharacterized protein</fullName>
    </submittedName>
</protein>
<sequence length="72" mass="7816">MVRFGEDGGGRLLYTSVDGSHFMRPIDHSFVDEDDELNTLKQRPTPEAAAAAAAAAALSTQQRSARGGRRHF</sequence>
<dbReference type="EMBL" id="JAKWBI020000065">
    <property type="protein sequence ID" value="KAJ2903988.1"/>
    <property type="molecule type" value="Genomic_DNA"/>
</dbReference>
<feature type="compositionally biased region" description="Low complexity" evidence="1">
    <location>
        <begin position="48"/>
        <end position="57"/>
    </location>
</feature>
<evidence type="ECO:0000256" key="1">
    <source>
        <dbReference type="SAM" id="MobiDB-lite"/>
    </source>
</evidence>
<accession>A0AAD5WUX1</accession>
<evidence type="ECO:0000313" key="3">
    <source>
        <dbReference type="Proteomes" id="UP001201980"/>
    </source>
</evidence>
<comment type="caution">
    <text evidence="2">The sequence shown here is derived from an EMBL/GenBank/DDBJ whole genome shotgun (WGS) entry which is preliminary data.</text>
</comment>
<reference evidence="2" key="1">
    <citation type="submission" date="2022-07" db="EMBL/GenBank/DDBJ databases">
        <title>Draft genome sequence of Zalerion maritima ATCC 34329, a (micro)plastics degrading marine fungus.</title>
        <authorList>
            <person name="Paco A."/>
            <person name="Goncalves M.F.M."/>
            <person name="Rocha-Santos T.A.P."/>
            <person name="Alves A."/>
        </authorList>
    </citation>
    <scope>NUCLEOTIDE SEQUENCE</scope>
    <source>
        <strain evidence="2">ATCC 34329</strain>
    </source>
</reference>
<gene>
    <name evidence="2" type="ORF">MKZ38_009043</name>
</gene>
<feature type="region of interest" description="Disordered" evidence="1">
    <location>
        <begin position="46"/>
        <end position="72"/>
    </location>
</feature>
<proteinExistence type="predicted"/>
<organism evidence="2 3">
    <name type="scientific">Zalerion maritima</name>
    <dbReference type="NCBI Taxonomy" id="339359"/>
    <lineage>
        <taxon>Eukaryota</taxon>
        <taxon>Fungi</taxon>
        <taxon>Dikarya</taxon>
        <taxon>Ascomycota</taxon>
        <taxon>Pezizomycotina</taxon>
        <taxon>Sordariomycetes</taxon>
        <taxon>Lulworthiomycetidae</taxon>
        <taxon>Lulworthiales</taxon>
        <taxon>Lulworthiaceae</taxon>
        <taxon>Zalerion</taxon>
    </lineage>
</organism>
<name>A0AAD5WUX1_9PEZI</name>
<dbReference type="Proteomes" id="UP001201980">
    <property type="component" value="Unassembled WGS sequence"/>
</dbReference>
<keyword evidence="3" id="KW-1185">Reference proteome</keyword>
<evidence type="ECO:0000313" key="2">
    <source>
        <dbReference type="EMBL" id="KAJ2903988.1"/>
    </source>
</evidence>
<dbReference type="AlphaFoldDB" id="A0AAD5WUX1"/>